<gene>
    <name evidence="1" type="ORF">M422DRAFT_183943</name>
</gene>
<feature type="non-terminal residue" evidence="1">
    <location>
        <position position="111"/>
    </location>
</feature>
<organism evidence="1 2">
    <name type="scientific">Sphaerobolus stellatus (strain SS14)</name>
    <dbReference type="NCBI Taxonomy" id="990650"/>
    <lineage>
        <taxon>Eukaryota</taxon>
        <taxon>Fungi</taxon>
        <taxon>Dikarya</taxon>
        <taxon>Basidiomycota</taxon>
        <taxon>Agaricomycotina</taxon>
        <taxon>Agaricomycetes</taxon>
        <taxon>Phallomycetidae</taxon>
        <taxon>Geastrales</taxon>
        <taxon>Sphaerobolaceae</taxon>
        <taxon>Sphaerobolus</taxon>
    </lineage>
</organism>
<reference evidence="1 2" key="1">
    <citation type="submission" date="2014-06" db="EMBL/GenBank/DDBJ databases">
        <title>Evolutionary Origins and Diversification of the Mycorrhizal Mutualists.</title>
        <authorList>
            <consortium name="DOE Joint Genome Institute"/>
            <consortium name="Mycorrhizal Genomics Consortium"/>
            <person name="Kohler A."/>
            <person name="Kuo A."/>
            <person name="Nagy L.G."/>
            <person name="Floudas D."/>
            <person name="Copeland A."/>
            <person name="Barry K.W."/>
            <person name="Cichocki N."/>
            <person name="Veneault-Fourrey C."/>
            <person name="LaButti K."/>
            <person name="Lindquist E.A."/>
            <person name="Lipzen A."/>
            <person name="Lundell T."/>
            <person name="Morin E."/>
            <person name="Murat C."/>
            <person name="Riley R."/>
            <person name="Ohm R."/>
            <person name="Sun H."/>
            <person name="Tunlid A."/>
            <person name="Henrissat B."/>
            <person name="Grigoriev I.V."/>
            <person name="Hibbett D.S."/>
            <person name="Martin F."/>
        </authorList>
    </citation>
    <scope>NUCLEOTIDE SEQUENCE [LARGE SCALE GENOMIC DNA]</scope>
    <source>
        <strain evidence="1 2">SS14</strain>
    </source>
</reference>
<sequence>MTNSSHWEICLLRKPNQQWNRHCSYCGIVLLTGERHGGFCCGPSGKYATSVPRLPDIPEEFEWLSQQPNISALSCKLNLLFSFAAMETTEDFPVHVGPQGFLAIQGCVYHR</sequence>
<keyword evidence="2" id="KW-1185">Reference proteome</keyword>
<evidence type="ECO:0000313" key="2">
    <source>
        <dbReference type="Proteomes" id="UP000054279"/>
    </source>
</evidence>
<dbReference type="HOGENOM" id="CLU_160877_0_0_1"/>
<dbReference type="Proteomes" id="UP000054279">
    <property type="component" value="Unassembled WGS sequence"/>
</dbReference>
<protein>
    <submittedName>
        <fullName evidence="1">Uncharacterized protein</fullName>
    </submittedName>
</protein>
<dbReference type="EMBL" id="KN837220">
    <property type="protein sequence ID" value="KIJ32888.1"/>
    <property type="molecule type" value="Genomic_DNA"/>
</dbReference>
<evidence type="ECO:0000313" key="1">
    <source>
        <dbReference type="EMBL" id="KIJ32888.1"/>
    </source>
</evidence>
<dbReference type="AlphaFoldDB" id="A0A0C9TRV2"/>
<accession>A0A0C9TRV2</accession>
<proteinExistence type="predicted"/>
<name>A0A0C9TRV2_SPHS4</name>
<dbReference type="OrthoDB" id="3366231at2759"/>